<comment type="function">
    <text evidence="8">F(1)F(0) ATP synthase produces ATP from ADP in the presence of a proton or sodium gradient. F-type ATPases consist of two structural domains, F(1) containing the extramembraneous catalytic core and F(0) containing the membrane proton channel, linked together by a central stalk and a peripheral stalk. During catalysis, ATP synthesis in the catalytic domain of F(1) is coupled via a rotary mechanism of the central stalk subunits to proton translocation.</text>
</comment>
<evidence type="ECO:0000256" key="4">
    <source>
        <dbReference type="ARBA" id="ARBA00023065"/>
    </source>
</evidence>
<evidence type="ECO:0000256" key="8">
    <source>
        <dbReference type="HAMAP-Rule" id="MF_01416"/>
    </source>
</evidence>
<evidence type="ECO:0000256" key="1">
    <source>
        <dbReference type="ARBA" id="ARBA00004370"/>
    </source>
</evidence>
<comment type="similarity">
    <text evidence="8">Belongs to the ATPase delta chain family.</text>
</comment>
<keyword evidence="7 8" id="KW-0066">ATP synthesis</keyword>
<dbReference type="EMBL" id="APLQ01000011">
    <property type="protein sequence ID" value="ENO15346.1"/>
    <property type="molecule type" value="Genomic_DNA"/>
</dbReference>
<name>N6WUV9_9GAMM</name>
<dbReference type="PANTHER" id="PTHR11910">
    <property type="entry name" value="ATP SYNTHASE DELTA CHAIN"/>
    <property type="match status" value="1"/>
</dbReference>
<keyword evidence="4 8" id="KW-0406">Ion transport</keyword>
<dbReference type="NCBIfam" id="NF004402">
    <property type="entry name" value="PRK05758.2-2"/>
    <property type="match status" value="1"/>
</dbReference>
<dbReference type="HAMAP" id="MF_01416">
    <property type="entry name" value="ATP_synth_delta_bact"/>
    <property type="match status" value="1"/>
</dbReference>
<dbReference type="SUPFAM" id="SSF47928">
    <property type="entry name" value="N-terminal domain of the delta subunit of the F1F0-ATP synthase"/>
    <property type="match status" value="1"/>
</dbReference>
<gene>
    <name evidence="8" type="primary">atpH</name>
    <name evidence="9" type="ORF">J057_08346</name>
</gene>
<keyword evidence="10" id="KW-1185">Reference proteome</keyword>
<dbReference type="Gene3D" id="1.10.520.20">
    <property type="entry name" value="N-terminal domain of the delta subunit of the F1F0-ATP synthase"/>
    <property type="match status" value="1"/>
</dbReference>
<dbReference type="PATRIC" id="fig|626887.3.peg.1666"/>
<dbReference type="OrthoDB" id="9816221at2"/>
<evidence type="ECO:0000256" key="3">
    <source>
        <dbReference type="ARBA" id="ARBA00022781"/>
    </source>
</evidence>
<keyword evidence="5 8" id="KW-0472">Membrane</keyword>
<dbReference type="AlphaFoldDB" id="N6WUV9"/>
<keyword evidence="6 8" id="KW-0139">CF(1)</keyword>
<evidence type="ECO:0000256" key="2">
    <source>
        <dbReference type="ARBA" id="ARBA00022448"/>
    </source>
</evidence>
<dbReference type="PROSITE" id="PS00389">
    <property type="entry name" value="ATPASE_DELTA"/>
    <property type="match status" value="1"/>
</dbReference>
<dbReference type="InterPro" id="IPR026015">
    <property type="entry name" value="ATP_synth_OSCP/delta_N_sf"/>
</dbReference>
<dbReference type="PRINTS" id="PR00125">
    <property type="entry name" value="ATPASEDELTA"/>
</dbReference>
<comment type="caution">
    <text evidence="9">The sequence shown here is derived from an EMBL/GenBank/DDBJ whole genome shotgun (WGS) entry which is preliminary data.</text>
</comment>
<evidence type="ECO:0000256" key="7">
    <source>
        <dbReference type="ARBA" id="ARBA00023310"/>
    </source>
</evidence>
<sequence length="178" mass="19420">MAELTTLARPYAKAAFQTARDQDKLVEWADSLSFAAQAASDSDMRTVLGSPNLTEARKAEFLIDLFDGSVSEQFRNFVSILSEGKRLALLPEINDLYNAYRADIERVVDVEVTAPFELTEEQQQTLSQALSKKLDRKVSLATKVDPALIGGVVIRAGDMVIDASVRGKIAKLVDALGS</sequence>
<proteinExistence type="inferred from homology"/>
<dbReference type="InterPro" id="IPR020781">
    <property type="entry name" value="ATPase_OSCP/d_CS"/>
</dbReference>
<dbReference type="Pfam" id="PF00213">
    <property type="entry name" value="OSCP"/>
    <property type="match status" value="1"/>
</dbReference>
<keyword evidence="8" id="KW-1003">Cell membrane</keyword>
<dbReference type="Proteomes" id="UP000013165">
    <property type="component" value="Unassembled WGS sequence"/>
</dbReference>
<keyword evidence="2 8" id="KW-0813">Transport</keyword>
<evidence type="ECO:0000256" key="6">
    <source>
        <dbReference type="ARBA" id="ARBA00023196"/>
    </source>
</evidence>
<dbReference type="NCBIfam" id="TIGR01145">
    <property type="entry name" value="ATP_synt_delta"/>
    <property type="match status" value="1"/>
</dbReference>
<dbReference type="eggNOG" id="COG0712">
    <property type="taxonomic scope" value="Bacteria"/>
</dbReference>
<dbReference type="GO" id="GO:0046933">
    <property type="term" value="F:proton-transporting ATP synthase activity, rotational mechanism"/>
    <property type="evidence" value="ECO:0007669"/>
    <property type="project" value="UniProtKB-UniRule"/>
</dbReference>
<dbReference type="GO" id="GO:0045259">
    <property type="term" value="C:proton-transporting ATP synthase complex"/>
    <property type="evidence" value="ECO:0007669"/>
    <property type="project" value="UniProtKB-KW"/>
</dbReference>
<comment type="function">
    <text evidence="8">This protein is part of the stalk that links CF(0) to CF(1). It either transmits conformational changes from CF(0) to CF(1) or is implicated in proton conduction.</text>
</comment>
<comment type="subcellular location">
    <subcellularLocation>
        <location evidence="8">Cell membrane</location>
        <topology evidence="8">Peripheral membrane protein</topology>
    </subcellularLocation>
    <subcellularLocation>
        <location evidence="1">Membrane</location>
    </subcellularLocation>
</comment>
<keyword evidence="3 8" id="KW-0375">Hydrogen ion transport</keyword>
<evidence type="ECO:0000256" key="5">
    <source>
        <dbReference type="ARBA" id="ARBA00023136"/>
    </source>
</evidence>
<dbReference type="GO" id="GO:0005886">
    <property type="term" value="C:plasma membrane"/>
    <property type="evidence" value="ECO:0007669"/>
    <property type="project" value="UniProtKB-SubCell"/>
</dbReference>
<dbReference type="STRING" id="626887.J057_08346"/>
<dbReference type="HOGENOM" id="CLU_085114_3_0_6"/>
<organism evidence="9 10">
    <name type="scientific">Marinobacter nanhaiticus D15-8W</name>
    <dbReference type="NCBI Taxonomy" id="626887"/>
    <lineage>
        <taxon>Bacteria</taxon>
        <taxon>Pseudomonadati</taxon>
        <taxon>Pseudomonadota</taxon>
        <taxon>Gammaproteobacteria</taxon>
        <taxon>Pseudomonadales</taxon>
        <taxon>Marinobacteraceae</taxon>
        <taxon>Marinobacter</taxon>
    </lineage>
</organism>
<reference evidence="9 10" key="1">
    <citation type="journal article" date="2013" name="Genome Announc.">
        <title>Genome Sequence of the Polycyclic Aromatic Hydrocarbon-Degrading Bacterium Strain Marinobacter nanhaiticus D15-8WT.</title>
        <authorList>
            <person name="Cui Z."/>
            <person name="Gao W."/>
            <person name="Li Q."/>
            <person name="Xu G."/>
            <person name="Zheng L."/>
        </authorList>
    </citation>
    <scope>NUCLEOTIDE SEQUENCE [LARGE SCALE GENOMIC DNA]</scope>
    <source>
        <strain evidence="9 10">D15-8W</strain>
    </source>
</reference>
<dbReference type="InterPro" id="IPR000711">
    <property type="entry name" value="ATPase_OSCP/dsu"/>
</dbReference>
<accession>N6WUV9</accession>
<evidence type="ECO:0000313" key="9">
    <source>
        <dbReference type="EMBL" id="ENO15346.1"/>
    </source>
</evidence>
<dbReference type="RefSeq" id="WP_004579642.1">
    <property type="nucleotide sequence ID" value="NZ_AP028878.1"/>
</dbReference>
<evidence type="ECO:0000313" key="10">
    <source>
        <dbReference type="Proteomes" id="UP000013165"/>
    </source>
</evidence>
<protein>
    <recommendedName>
        <fullName evidence="8">ATP synthase subunit delta</fullName>
    </recommendedName>
    <alternativeName>
        <fullName evidence="8">ATP synthase F(1) sector subunit delta</fullName>
    </alternativeName>
    <alternativeName>
        <fullName evidence="8">F-type ATPase subunit delta</fullName>
        <shortName evidence="8">F-ATPase subunit delta</shortName>
    </alternativeName>
</protein>